<dbReference type="InterPro" id="IPR006638">
    <property type="entry name" value="Elp3/MiaA/NifB-like_rSAM"/>
</dbReference>
<dbReference type="UniPathway" id="UPA00538">
    <property type="reaction ID" value="UER00593"/>
</dbReference>
<dbReference type="GO" id="GO:0016992">
    <property type="term" value="F:lipoate synthase activity"/>
    <property type="evidence" value="ECO:0007669"/>
    <property type="project" value="UniProtKB-UniRule"/>
</dbReference>
<dbReference type="Proteomes" id="UP000231701">
    <property type="component" value="Chromosome"/>
</dbReference>
<comment type="subcellular location">
    <subcellularLocation>
        <location evidence="9">Cytoplasm</location>
    </subcellularLocation>
</comment>
<feature type="binding site" evidence="9">
    <location>
        <position position="80"/>
    </location>
    <ligand>
        <name>[4Fe-4S] cluster</name>
        <dbReference type="ChEBI" id="CHEBI:49883"/>
        <label>2</label>
        <note>4Fe-4S-S-AdoMet</note>
    </ligand>
</feature>
<evidence type="ECO:0000256" key="1">
    <source>
        <dbReference type="ARBA" id="ARBA00022485"/>
    </source>
</evidence>
<comment type="cofactor">
    <cofactor evidence="9">
        <name>[4Fe-4S] cluster</name>
        <dbReference type="ChEBI" id="CHEBI:49883"/>
    </cofactor>
    <text evidence="9">Binds 2 [4Fe-4S] clusters per subunit. One cluster is coordinated with 3 cysteines and an exchangeable S-adenosyl-L-methionine.</text>
</comment>
<dbReference type="CDD" id="cd01335">
    <property type="entry name" value="Radical_SAM"/>
    <property type="match status" value="1"/>
</dbReference>
<sequence length="305" mass="34077">MSRKVIPIQVESPGEPMTGKPKWLKVRAPMSREYKSIADMMRKLKLNTVCEEASCPNIGGCWKQGSATFMILGRVCTRTCAFCDVATGRPDPVDPDEAVNLATAVAEIGLKHVVITSVDRDDLKDGGAGHYATVIRELKSRQPNVTVEILTPDFQRKPDSCLNTIIEAGPDIFNHNLETVPRLYRSVRPGARYFTSLRLLQRAKELDANVVTKSGIMLGLGEERDEVLQVLDDMREANIDILTIGQYLRPSEKHHPVMKYWSPEEFDDFKYIAEKKGFGMVASGPLVRSSFHADEVFKALKLKGK</sequence>
<dbReference type="RefSeq" id="WP_100276651.1">
    <property type="nucleotide sequence ID" value="NZ_CP018799.1"/>
</dbReference>
<evidence type="ECO:0000313" key="12">
    <source>
        <dbReference type="Proteomes" id="UP000231701"/>
    </source>
</evidence>
<dbReference type="GO" id="GO:0009249">
    <property type="term" value="P:protein lipoylation"/>
    <property type="evidence" value="ECO:0007669"/>
    <property type="project" value="UniProtKB-UniRule"/>
</dbReference>
<dbReference type="PIRSF" id="PIRSF005963">
    <property type="entry name" value="Lipoyl_synth"/>
    <property type="match status" value="1"/>
</dbReference>
<name>A0A2K8KV43_MARES</name>
<dbReference type="PANTHER" id="PTHR10949:SF0">
    <property type="entry name" value="LIPOYL SYNTHASE, MITOCHONDRIAL"/>
    <property type="match status" value="1"/>
</dbReference>
<evidence type="ECO:0000256" key="7">
    <source>
        <dbReference type="ARBA" id="ARBA00023014"/>
    </source>
</evidence>
<dbReference type="KEGG" id="maes:Ga0123461_0212"/>
<proteinExistence type="inferred from homology"/>
<dbReference type="AlphaFoldDB" id="A0A2K8KV43"/>
<dbReference type="OrthoDB" id="9787898at2"/>
<keyword evidence="7 9" id="KW-0411">Iron-sulfur</keyword>
<keyword evidence="1 9" id="KW-0004">4Fe-4S</keyword>
<evidence type="ECO:0000256" key="6">
    <source>
        <dbReference type="ARBA" id="ARBA00023004"/>
    </source>
</evidence>
<dbReference type="SFLD" id="SFLDG01058">
    <property type="entry name" value="lipoyl_synthase_like"/>
    <property type="match status" value="1"/>
</dbReference>
<dbReference type="EC" id="2.8.1.8" evidence="9"/>
<evidence type="ECO:0000256" key="3">
    <source>
        <dbReference type="ARBA" id="ARBA00022679"/>
    </source>
</evidence>
<keyword evidence="3 9" id="KW-0808">Transferase</keyword>
<accession>A0A2K8KV43</accession>
<dbReference type="GO" id="GO:0051539">
    <property type="term" value="F:4 iron, 4 sulfur cluster binding"/>
    <property type="evidence" value="ECO:0007669"/>
    <property type="project" value="UniProtKB-UniRule"/>
</dbReference>
<evidence type="ECO:0000256" key="2">
    <source>
        <dbReference type="ARBA" id="ARBA00022490"/>
    </source>
</evidence>
<dbReference type="GO" id="GO:0005737">
    <property type="term" value="C:cytoplasm"/>
    <property type="evidence" value="ECO:0007669"/>
    <property type="project" value="UniProtKB-SubCell"/>
</dbReference>
<feature type="binding site" evidence="9">
    <location>
        <position position="76"/>
    </location>
    <ligand>
        <name>[4Fe-4S] cluster</name>
        <dbReference type="ChEBI" id="CHEBI:49883"/>
        <label>2</label>
        <note>4Fe-4S-S-AdoMet</note>
    </ligand>
</feature>
<feature type="binding site" evidence="9">
    <location>
        <position position="50"/>
    </location>
    <ligand>
        <name>[4Fe-4S] cluster</name>
        <dbReference type="ChEBI" id="CHEBI:49883"/>
        <label>1</label>
    </ligand>
</feature>
<evidence type="ECO:0000313" key="11">
    <source>
        <dbReference type="EMBL" id="ATX78665.1"/>
    </source>
</evidence>
<feature type="domain" description="Radical SAM core" evidence="10">
    <location>
        <begin position="62"/>
        <end position="279"/>
    </location>
</feature>
<evidence type="ECO:0000256" key="8">
    <source>
        <dbReference type="ARBA" id="ARBA00047326"/>
    </source>
</evidence>
<evidence type="ECO:0000259" key="10">
    <source>
        <dbReference type="PROSITE" id="PS51918"/>
    </source>
</evidence>
<comment type="similarity">
    <text evidence="9">Belongs to the radical SAM superfamily. Lipoyl synthase family.</text>
</comment>
<dbReference type="HAMAP" id="MF_00206">
    <property type="entry name" value="Lipoyl_synth"/>
    <property type="match status" value="1"/>
</dbReference>
<dbReference type="PROSITE" id="PS51918">
    <property type="entry name" value="RADICAL_SAM"/>
    <property type="match status" value="1"/>
</dbReference>
<keyword evidence="4 9" id="KW-0949">S-adenosyl-L-methionine</keyword>
<comment type="function">
    <text evidence="9">Catalyzes the radical-mediated insertion of two sulfur atoms into the C-6 and C-8 positions of the octanoyl moiety bound to the lipoyl domains of lipoate-dependent enzymes, thereby converting the octanoylated domains into lipoylated derivatives.</text>
</comment>
<dbReference type="Gene3D" id="3.20.20.70">
    <property type="entry name" value="Aldolase class I"/>
    <property type="match status" value="1"/>
</dbReference>
<reference evidence="11 12" key="1">
    <citation type="submission" date="2016-12" db="EMBL/GenBank/DDBJ databases">
        <title>Isolation and genomic insights into novel planktonic Zetaproteobacteria from stratified waters of the Chesapeake Bay.</title>
        <authorList>
            <person name="McAllister S.M."/>
            <person name="Kato S."/>
            <person name="Chan C.S."/>
            <person name="Chiu B.K."/>
            <person name="Field E.K."/>
        </authorList>
    </citation>
    <scope>NUCLEOTIDE SEQUENCE [LARGE SCALE GENOMIC DNA]</scope>
    <source>
        <strain evidence="11 12">CP-5</strain>
    </source>
</reference>
<organism evidence="11 12">
    <name type="scientific">Mariprofundus aestuarium</name>
    <dbReference type="NCBI Taxonomy" id="1921086"/>
    <lineage>
        <taxon>Bacteria</taxon>
        <taxon>Pseudomonadati</taxon>
        <taxon>Pseudomonadota</taxon>
        <taxon>Candidatius Mariprofundia</taxon>
        <taxon>Mariprofundales</taxon>
        <taxon>Mariprofundaceae</taxon>
        <taxon>Mariprofundus</taxon>
    </lineage>
</organism>
<dbReference type="SUPFAM" id="SSF102114">
    <property type="entry name" value="Radical SAM enzymes"/>
    <property type="match status" value="1"/>
</dbReference>
<evidence type="ECO:0000256" key="5">
    <source>
        <dbReference type="ARBA" id="ARBA00022723"/>
    </source>
</evidence>
<evidence type="ECO:0000256" key="9">
    <source>
        <dbReference type="HAMAP-Rule" id="MF_00206"/>
    </source>
</evidence>
<dbReference type="GO" id="GO:0046872">
    <property type="term" value="F:metal ion binding"/>
    <property type="evidence" value="ECO:0007669"/>
    <property type="project" value="UniProtKB-KW"/>
</dbReference>
<dbReference type="InterPro" id="IPR007197">
    <property type="entry name" value="rSAM"/>
</dbReference>
<protein>
    <recommendedName>
        <fullName evidence="9">Lipoyl synthase</fullName>
        <ecNumber evidence="9">2.8.1.8</ecNumber>
    </recommendedName>
    <alternativeName>
        <fullName evidence="9">Lip-syn</fullName>
        <shortName evidence="9">LS</shortName>
    </alternativeName>
    <alternativeName>
        <fullName evidence="9">Lipoate synthase</fullName>
    </alternativeName>
    <alternativeName>
        <fullName evidence="9">Lipoic acid synthase</fullName>
    </alternativeName>
    <alternativeName>
        <fullName evidence="9">Sulfur insertion protein LipA</fullName>
    </alternativeName>
</protein>
<dbReference type="InterPro" id="IPR003698">
    <property type="entry name" value="Lipoyl_synth"/>
</dbReference>
<dbReference type="SFLD" id="SFLDS00029">
    <property type="entry name" value="Radical_SAM"/>
    <property type="match status" value="1"/>
</dbReference>
<keyword evidence="6 9" id="KW-0408">Iron</keyword>
<dbReference type="Pfam" id="PF16881">
    <property type="entry name" value="LIAS_N"/>
    <property type="match status" value="1"/>
</dbReference>
<keyword evidence="2 9" id="KW-0963">Cytoplasm</keyword>
<feature type="binding site" evidence="9">
    <location>
        <position position="83"/>
    </location>
    <ligand>
        <name>[4Fe-4S] cluster</name>
        <dbReference type="ChEBI" id="CHEBI:49883"/>
        <label>2</label>
        <note>4Fe-4S-S-AdoMet</note>
    </ligand>
</feature>
<feature type="binding site" evidence="9">
    <location>
        <position position="290"/>
    </location>
    <ligand>
        <name>[4Fe-4S] cluster</name>
        <dbReference type="ChEBI" id="CHEBI:49883"/>
        <label>1</label>
    </ligand>
</feature>
<comment type="pathway">
    <text evidence="9">Protein modification; protein lipoylation via endogenous pathway; protein N(6)-(lipoyl)lysine from octanoyl-[acyl-carrier-protein]: step 2/2.</text>
</comment>
<keyword evidence="12" id="KW-1185">Reference proteome</keyword>
<dbReference type="Pfam" id="PF04055">
    <property type="entry name" value="Radical_SAM"/>
    <property type="match status" value="1"/>
</dbReference>
<dbReference type="InterPro" id="IPR013785">
    <property type="entry name" value="Aldolase_TIM"/>
</dbReference>
<dbReference type="FunFam" id="3.20.20.70:FF:000040">
    <property type="entry name" value="Lipoyl synthase"/>
    <property type="match status" value="1"/>
</dbReference>
<keyword evidence="5 9" id="KW-0479">Metal-binding</keyword>
<dbReference type="NCBIfam" id="NF009544">
    <property type="entry name" value="PRK12928.1"/>
    <property type="match status" value="1"/>
</dbReference>
<dbReference type="SMART" id="SM00729">
    <property type="entry name" value="Elp3"/>
    <property type="match status" value="1"/>
</dbReference>
<evidence type="ECO:0000256" key="4">
    <source>
        <dbReference type="ARBA" id="ARBA00022691"/>
    </source>
</evidence>
<dbReference type="NCBIfam" id="TIGR00510">
    <property type="entry name" value="lipA"/>
    <property type="match status" value="1"/>
</dbReference>
<comment type="catalytic activity">
    <reaction evidence="8 9">
        <text>[[Fe-S] cluster scaffold protein carrying a second [4Fe-4S](2+) cluster] + N(6)-octanoyl-L-lysyl-[protein] + 2 oxidized [2Fe-2S]-[ferredoxin] + 2 S-adenosyl-L-methionine + 4 H(+) = [[Fe-S] cluster scaffold protein] + N(6)-[(R)-dihydrolipoyl]-L-lysyl-[protein] + 4 Fe(3+) + 2 hydrogen sulfide + 2 5'-deoxyadenosine + 2 L-methionine + 2 reduced [2Fe-2S]-[ferredoxin]</text>
        <dbReference type="Rhea" id="RHEA:16585"/>
        <dbReference type="Rhea" id="RHEA-COMP:9928"/>
        <dbReference type="Rhea" id="RHEA-COMP:10000"/>
        <dbReference type="Rhea" id="RHEA-COMP:10001"/>
        <dbReference type="Rhea" id="RHEA-COMP:10475"/>
        <dbReference type="Rhea" id="RHEA-COMP:14568"/>
        <dbReference type="Rhea" id="RHEA-COMP:14569"/>
        <dbReference type="ChEBI" id="CHEBI:15378"/>
        <dbReference type="ChEBI" id="CHEBI:17319"/>
        <dbReference type="ChEBI" id="CHEBI:29034"/>
        <dbReference type="ChEBI" id="CHEBI:29919"/>
        <dbReference type="ChEBI" id="CHEBI:33722"/>
        <dbReference type="ChEBI" id="CHEBI:33737"/>
        <dbReference type="ChEBI" id="CHEBI:33738"/>
        <dbReference type="ChEBI" id="CHEBI:57844"/>
        <dbReference type="ChEBI" id="CHEBI:59789"/>
        <dbReference type="ChEBI" id="CHEBI:78809"/>
        <dbReference type="ChEBI" id="CHEBI:83100"/>
        <dbReference type="EC" id="2.8.1.8"/>
    </reaction>
</comment>
<dbReference type="SFLD" id="SFLDF00271">
    <property type="entry name" value="lipoyl_synthase"/>
    <property type="match status" value="1"/>
</dbReference>
<feature type="binding site" evidence="9">
    <location>
        <position position="55"/>
    </location>
    <ligand>
        <name>[4Fe-4S] cluster</name>
        <dbReference type="ChEBI" id="CHEBI:49883"/>
        <label>1</label>
    </ligand>
</feature>
<dbReference type="InterPro" id="IPR058240">
    <property type="entry name" value="rSAM_sf"/>
</dbReference>
<dbReference type="InterPro" id="IPR031691">
    <property type="entry name" value="LIAS_N"/>
</dbReference>
<dbReference type="NCBIfam" id="NF004019">
    <property type="entry name" value="PRK05481.1"/>
    <property type="match status" value="1"/>
</dbReference>
<dbReference type="PANTHER" id="PTHR10949">
    <property type="entry name" value="LIPOYL SYNTHASE"/>
    <property type="match status" value="1"/>
</dbReference>
<feature type="binding site" evidence="9">
    <location>
        <position position="61"/>
    </location>
    <ligand>
        <name>[4Fe-4S] cluster</name>
        <dbReference type="ChEBI" id="CHEBI:49883"/>
        <label>1</label>
    </ligand>
</feature>
<gene>
    <name evidence="9" type="primary">lipA</name>
    <name evidence="11" type="ORF">Ga0123461_0212</name>
</gene>
<dbReference type="EMBL" id="CP018799">
    <property type="protein sequence ID" value="ATX78665.1"/>
    <property type="molecule type" value="Genomic_DNA"/>
</dbReference>